<sequence>MVNRKSKKNRNKQQRQKKNENPQRRGNGEYLFNNTILPTNIPLIDFCSLVIDQVKLNPALENSPDYHFSNMIVHWENKDYESHRISAFLLLMTIYDEVPSYITRLMTEENEFILSERFSFIHLDNISEGLKLAHVYYKLIDCFIRTGAKGRNSSYFKTFMKVIANKKENSNYPLHHYDDILLRFYEYYHRVLIKNDNELNNLTLFIYQHLEGEGSQSLYFFLSYFCLNKNDQQAIDYALTCLNSRNYADGTSYNFSLCKNTIRATIRCNLWHEYDKWMDILESAVGGDNPELLQLREQGECAINKALARHEHPINPTNVTPITLDSVKTEELLILLSIIDGCGGDWGIVAKEELLRYTFPSKEIANKQLINLLTQHILKISVSDFSSLKDDDLYNFDSFINLCRFHLNIIGISDTKTISLKVLQEEVLKRGDIKDSIVNLWRKINLGYFYNTLEYYLSKISERWAQEFFLNENTRQRLENIITSARRLSFSAYKSVNSTVGFHELQSTGTKHTQNMLLHEINKYISFIEQSDVDYSKPRYDKMPILSVERQLYDLFNLEPAILYNEVPSIGIVENCMLLDEF</sequence>
<evidence type="ECO:0000313" key="3">
    <source>
        <dbReference type="Proteomes" id="UP000255167"/>
    </source>
</evidence>
<organism evidence="2 3">
    <name type="scientific">Klebsiella pneumoniae</name>
    <dbReference type="NCBI Taxonomy" id="573"/>
    <lineage>
        <taxon>Bacteria</taxon>
        <taxon>Pseudomonadati</taxon>
        <taxon>Pseudomonadota</taxon>
        <taxon>Gammaproteobacteria</taxon>
        <taxon>Enterobacterales</taxon>
        <taxon>Enterobacteriaceae</taxon>
        <taxon>Klebsiella/Raoultella group</taxon>
        <taxon>Klebsiella</taxon>
        <taxon>Klebsiella pneumoniae complex</taxon>
    </lineage>
</organism>
<proteinExistence type="predicted"/>
<reference evidence="2 3" key="1">
    <citation type="submission" date="2018-06" db="EMBL/GenBank/DDBJ databases">
        <authorList>
            <consortium name="Pathogen Informatics"/>
            <person name="Doyle S."/>
        </authorList>
    </citation>
    <scope>NUCLEOTIDE SEQUENCE [LARGE SCALE GENOMIC DNA]</scope>
    <source>
        <strain evidence="2 3">NCTC9617</strain>
    </source>
</reference>
<dbReference type="EMBL" id="UGNC01000005">
    <property type="protein sequence ID" value="STW49772.1"/>
    <property type="molecule type" value="Genomic_DNA"/>
</dbReference>
<dbReference type="AlphaFoldDB" id="A0A378FXB5"/>
<feature type="compositionally biased region" description="Basic and acidic residues" evidence="1">
    <location>
        <begin position="17"/>
        <end position="27"/>
    </location>
</feature>
<feature type="compositionally biased region" description="Basic residues" evidence="1">
    <location>
        <begin position="1"/>
        <end position="16"/>
    </location>
</feature>
<evidence type="ECO:0000256" key="1">
    <source>
        <dbReference type="SAM" id="MobiDB-lite"/>
    </source>
</evidence>
<name>A0A378FXB5_KLEPN</name>
<protein>
    <submittedName>
        <fullName evidence="2">Uncharacterized protein</fullName>
    </submittedName>
</protein>
<dbReference type="Proteomes" id="UP000255167">
    <property type="component" value="Unassembled WGS sequence"/>
</dbReference>
<feature type="region of interest" description="Disordered" evidence="1">
    <location>
        <begin position="1"/>
        <end position="28"/>
    </location>
</feature>
<gene>
    <name evidence="2" type="ORF">NCTC9617_06414</name>
</gene>
<accession>A0A378FXB5</accession>
<evidence type="ECO:0000313" key="2">
    <source>
        <dbReference type="EMBL" id="STW49772.1"/>
    </source>
</evidence>